<dbReference type="SUPFAM" id="SSF53756">
    <property type="entry name" value="UDP-Glycosyltransferase/glycogen phosphorylase"/>
    <property type="match status" value="1"/>
</dbReference>
<dbReference type="Gene3D" id="3.40.50.2000">
    <property type="entry name" value="Glycogen Phosphorylase B"/>
    <property type="match status" value="1"/>
</dbReference>
<dbReference type="OrthoDB" id="5835829at2759"/>
<organism evidence="2 3">
    <name type="scientific">Colocasia esculenta</name>
    <name type="common">Wild taro</name>
    <name type="synonym">Arum esculentum</name>
    <dbReference type="NCBI Taxonomy" id="4460"/>
    <lineage>
        <taxon>Eukaryota</taxon>
        <taxon>Viridiplantae</taxon>
        <taxon>Streptophyta</taxon>
        <taxon>Embryophyta</taxon>
        <taxon>Tracheophyta</taxon>
        <taxon>Spermatophyta</taxon>
        <taxon>Magnoliopsida</taxon>
        <taxon>Liliopsida</taxon>
        <taxon>Araceae</taxon>
        <taxon>Aroideae</taxon>
        <taxon>Colocasieae</taxon>
        <taxon>Colocasia</taxon>
    </lineage>
</organism>
<comment type="caution">
    <text evidence="2">The sequence shown here is derived from an EMBL/GenBank/DDBJ whole genome shotgun (WGS) entry which is preliminary data.</text>
</comment>
<name>A0A843XDX0_COLES</name>
<sequence>MAAMAADTIGSEPPTPTIGTLPHVSIFPFISKGHTIPLLHLTRLLHRRCLATFTFFTTPLNAPFIRASLDDLLPPPAVVELPFFRDAPGLSPGVESTDQLPSMSDFNAFCRATERLREPFERALVTLQPPATFLVSDSFQFCSVDSAAAFGIPRLVFDEMGWFARTVSALVGVGRLRPVRGRRTQIKYVIGLTGLAEAFRHSSYQSKV</sequence>
<evidence type="ECO:0000313" key="2">
    <source>
        <dbReference type="EMBL" id="MQM17639.1"/>
    </source>
</evidence>
<accession>A0A843XDX0</accession>
<evidence type="ECO:0000256" key="1">
    <source>
        <dbReference type="ARBA" id="ARBA00009995"/>
    </source>
</evidence>
<dbReference type="GO" id="GO:0035251">
    <property type="term" value="F:UDP-glucosyltransferase activity"/>
    <property type="evidence" value="ECO:0007669"/>
    <property type="project" value="TreeGrafter"/>
</dbReference>
<evidence type="ECO:0000313" key="3">
    <source>
        <dbReference type="Proteomes" id="UP000652761"/>
    </source>
</evidence>
<dbReference type="PANTHER" id="PTHR48047:SF51">
    <property type="entry name" value="GLYCOSYLTRANSFERASE"/>
    <property type="match status" value="1"/>
</dbReference>
<reference evidence="2" key="1">
    <citation type="submission" date="2017-07" db="EMBL/GenBank/DDBJ databases">
        <title>Taro Niue Genome Assembly and Annotation.</title>
        <authorList>
            <person name="Atibalentja N."/>
            <person name="Keating K."/>
            <person name="Fields C.J."/>
        </authorList>
    </citation>
    <scope>NUCLEOTIDE SEQUENCE</scope>
    <source>
        <strain evidence="2">Niue_2</strain>
        <tissue evidence="2">Leaf</tissue>
    </source>
</reference>
<keyword evidence="3" id="KW-1185">Reference proteome</keyword>
<dbReference type="PANTHER" id="PTHR48047">
    <property type="entry name" value="GLYCOSYLTRANSFERASE"/>
    <property type="match status" value="1"/>
</dbReference>
<dbReference type="Proteomes" id="UP000652761">
    <property type="component" value="Unassembled WGS sequence"/>
</dbReference>
<dbReference type="AlphaFoldDB" id="A0A843XDX0"/>
<gene>
    <name evidence="2" type="ORF">Taro_050613</name>
</gene>
<proteinExistence type="inferred from homology"/>
<protein>
    <submittedName>
        <fullName evidence="2">Uncharacterized protein</fullName>
    </submittedName>
</protein>
<comment type="similarity">
    <text evidence="1">Belongs to the UDP-glycosyltransferase family.</text>
</comment>
<dbReference type="EMBL" id="NMUH01007665">
    <property type="protein sequence ID" value="MQM17639.1"/>
    <property type="molecule type" value="Genomic_DNA"/>
</dbReference>